<evidence type="ECO:0000256" key="1">
    <source>
        <dbReference type="ARBA" id="ARBA00022729"/>
    </source>
</evidence>
<dbReference type="EMBL" id="PYBW01000110">
    <property type="protein sequence ID" value="PYC71674.1"/>
    <property type="molecule type" value="Genomic_DNA"/>
</dbReference>
<name>A0A2V4MVT6_9ACTN</name>
<dbReference type="Gene3D" id="2.40.128.340">
    <property type="match status" value="2"/>
</dbReference>
<keyword evidence="1 3" id="KW-0732">Signal</keyword>
<evidence type="ECO:0000259" key="4">
    <source>
        <dbReference type="Pfam" id="PF03629"/>
    </source>
</evidence>
<dbReference type="InterPro" id="IPR005181">
    <property type="entry name" value="SASA"/>
</dbReference>
<keyword evidence="6" id="KW-1185">Reference proteome</keyword>
<dbReference type="PANTHER" id="PTHR46580">
    <property type="entry name" value="SENSOR KINASE-RELATED"/>
    <property type="match status" value="1"/>
</dbReference>
<accession>A0A2V4MVT6</accession>
<sequence>MLHASLRRGRIRGRTAFLTASAAVLALAGLLPAAGPVAADTLTAVSYSQAPTTHQLYPRDPAANTAVVRVAGQVTQGQPSAMRLDVTRDGSPFSSTTVPVAGTGAAFSFAPTITAGLTAYTFSLYAVGSTTVLQNSWTDVVAGDVYLDDGQSNGAARQRYDGAADNSSAPDQSPWVRTFGSSTADSAASAADNTWRQATGDGYQDAGVVGQYAVRMGRRIVDTYGVPVAVLQGSQDGMPIDVFKPNPANHADTSTNYGRLLSRAQRAGVQNQVRGIFWYQGESDNNDVAAQTSGFGTVLTAWQQDYPGLQHVYPHQIRNGCMPYGSTTFQRSYQERDAQRGYSDLPGVTLLSTDGVDRQGLDAMPNNNCHFYYRGGYQALADHDFATVAYDLYGGSATAATPPSPATAWFSAADHSRISIALRNSTDRLNLPCGPADDFLVNGSTAKVSSVAVQPGMVVLQLSGPATGATGVSYLGHDGPGNWITNDNGAGLLAFYNLAFTADQPAAMPAPARTCPPLRSSVLTAAGDFNGDGRTDLAVVGDTNDLRLYPGNADGTLNIGPGAQMWPLGGLWQGFKAIAAGDFNGDGRADLAGIDANNDLRLYTGDGQGHLNGGALMWPGGGLWQGFKAIVAGDFNGDGKADIAGIDANNDLRLYLGNGDGTLNTGTGGWKMLAGNGNWVNFHGLAAGDFNGDGKADIAGIDANNDMRLYAGNGDGTINTSSGGLMWPGGGQWGGFGAITAGDFDHDGKADIAGIDANNDLRLYTGLGNGTLNTGSMGMLWGGAGRWGGS</sequence>
<dbReference type="AlphaFoldDB" id="A0A2V4MVT6"/>
<keyword evidence="2" id="KW-0378">Hydrolase</keyword>
<organism evidence="5 6">
    <name type="scientific">Streptomyces tateyamensis</name>
    <dbReference type="NCBI Taxonomy" id="565073"/>
    <lineage>
        <taxon>Bacteria</taxon>
        <taxon>Bacillati</taxon>
        <taxon>Actinomycetota</taxon>
        <taxon>Actinomycetes</taxon>
        <taxon>Kitasatosporales</taxon>
        <taxon>Streptomycetaceae</taxon>
        <taxon>Streptomyces</taxon>
    </lineage>
</organism>
<evidence type="ECO:0000256" key="2">
    <source>
        <dbReference type="ARBA" id="ARBA00022801"/>
    </source>
</evidence>
<dbReference type="SUPFAM" id="SSF52266">
    <property type="entry name" value="SGNH hydrolase"/>
    <property type="match status" value="1"/>
</dbReference>
<dbReference type="InterPro" id="IPR028994">
    <property type="entry name" value="Integrin_alpha_N"/>
</dbReference>
<evidence type="ECO:0000313" key="5">
    <source>
        <dbReference type="EMBL" id="PYC71674.1"/>
    </source>
</evidence>
<dbReference type="GO" id="GO:0016787">
    <property type="term" value="F:hydrolase activity"/>
    <property type="evidence" value="ECO:0007669"/>
    <property type="project" value="UniProtKB-KW"/>
</dbReference>
<dbReference type="PANTHER" id="PTHR46580:SF4">
    <property type="entry name" value="ATP_GTP-BINDING PROTEIN"/>
    <property type="match status" value="1"/>
</dbReference>
<dbReference type="InterPro" id="IPR036514">
    <property type="entry name" value="SGNH_hydro_sf"/>
</dbReference>
<dbReference type="OrthoDB" id="344301at2"/>
<reference evidence="5 6" key="1">
    <citation type="submission" date="2018-03" db="EMBL/GenBank/DDBJ databases">
        <title>Bioinformatic expansion and discovery of thiopeptide antibiotics.</title>
        <authorList>
            <person name="Schwalen C.J."/>
            <person name="Hudson G.A."/>
            <person name="Mitchell D.A."/>
        </authorList>
    </citation>
    <scope>NUCLEOTIDE SEQUENCE [LARGE SCALE GENOMIC DNA]</scope>
    <source>
        <strain evidence="5 6">ATCC 21389</strain>
    </source>
</reference>
<evidence type="ECO:0000313" key="6">
    <source>
        <dbReference type="Proteomes" id="UP000248039"/>
    </source>
</evidence>
<protein>
    <recommendedName>
        <fullName evidence="4">Sialate O-acetylesterase domain-containing protein</fullName>
    </recommendedName>
</protein>
<dbReference type="InterPro" id="IPR013517">
    <property type="entry name" value="FG-GAP"/>
</dbReference>
<comment type="caution">
    <text evidence="5">The sequence shown here is derived from an EMBL/GenBank/DDBJ whole genome shotgun (WGS) entry which is preliminary data.</text>
</comment>
<dbReference type="Proteomes" id="UP000248039">
    <property type="component" value="Unassembled WGS sequence"/>
</dbReference>
<evidence type="ECO:0000256" key="3">
    <source>
        <dbReference type="SAM" id="SignalP"/>
    </source>
</evidence>
<dbReference type="Pfam" id="PF13517">
    <property type="entry name" value="FG-GAP_3"/>
    <property type="match status" value="2"/>
</dbReference>
<dbReference type="RefSeq" id="WP_110672494.1">
    <property type="nucleotide sequence ID" value="NZ_PYBW01000110.1"/>
</dbReference>
<feature type="chain" id="PRO_5016031543" description="Sialate O-acetylesterase domain-containing protein" evidence="3">
    <location>
        <begin position="40"/>
        <end position="790"/>
    </location>
</feature>
<feature type="signal peptide" evidence="3">
    <location>
        <begin position="1"/>
        <end position="39"/>
    </location>
</feature>
<dbReference type="Pfam" id="PF03629">
    <property type="entry name" value="SASA"/>
    <property type="match status" value="1"/>
</dbReference>
<dbReference type="SUPFAM" id="SSF69318">
    <property type="entry name" value="Integrin alpha N-terminal domain"/>
    <property type="match status" value="1"/>
</dbReference>
<feature type="domain" description="Sialate O-acetylesterase" evidence="4">
    <location>
        <begin position="144"/>
        <end position="290"/>
    </location>
</feature>
<proteinExistence type="predicted"/>
<gene>
    <name evidence="5" type="ORF">C7C46_26695</name>
</gene>
<dbReference type="Gene3D" id="3.40.50.1110">
    <property type="entry name" value="SGNH hydrolase"/>
    <property type="match status" value="1"/>
</dbReference>